<evidence type="ECO:0008006" key="3">
    <source>
        <dbReference type="Google" id="ProtNLM"/>
    </source>
</evidence>
<keyword evidence="2" id="KW-1185">Reference proteome</keyword>
<dbReference type="OrthoDB" id="1551204at2"/>
<dbReference type="RefSeq" id="WP_093271365.1">
    <property type="nucleotide sequence ID" value="NZ_FNOK01000033.1"/>
</dbReference>
<sequence>MTSALSCTDAVFGKGNAMRVLCEYADHFNTHRPHQSLDQHPPEHDPTAVITDDAPILRRKVLVGLINESAEPLETNQKPQVRPMF</sequence>
<accession>A0A1H3M1Q8</accession>
<evidence type="ECO:0000313" key="1">
    <source>
        <dbReference type="EMBL" id="SDY70642.1"/>
    </source>
</evidence>
<name>A0A1H3M1Q8_9PSEU</name>
<organism evidence="1 2">
    <name type="scientific">Saccharopolyspora shandongensis</name>
    <dbReference type="NCBI Taxonomy" id="418495"/>
    <lineage>
        <taxon>Bacteria</taxon>
        <taxon>Bacillati</taxon>
        <taxon>Actinomycetota</taxon>
        <taxon>Actinomycetes</taxon>
        <taxon>Pseudonocardiales</taxon>
        <taxon>Pseudonocardiaceae</taxon>
        <taxon>Saccharopolyspora</taxon>
    </lineage>
</organism>
<dbReference type="AlphaFoldDB" id="A0A1H3M1Q8"/>
<protein>
    <recommendedName>
        <fullName evidence="3">Integrase core domain-containing protein</fullName>
    </recommendedName>
</protein>
<evidence type="ECO:0000313" key="2">
    <source>
        <dbReference type="Proteomes" id="UP000199529"/>
    </source>
</evidence>
<dbReference type="Proteomes" id="UP000199529">
    <property type="component" value="Unassembled WGS sequence"/>
</dbReference>
<reference evidence="2" key="1">
    <citation type="submission" date="2016-10" db="EMBL/GenBank/DDBJ databases">
        <authorList>
            <person name="Varghese N."/>
            <person name="Submissions S."/>
        </authorList>
    </citation>
    <scope>NUCLEOTIDE SEQUENCE [LARGE SCALE GENOMIC DNA]</scope>
    <source>
        <strain evidence="2">CGMCC 4.3530</strain>
    </source>
</reference>
<gene>
    <name evidence="1" type="ORF">SAMN05216215_103320</name>
</gene>
<proteinExistence type="predicted"/>
<dbReference type="EMBL" id="FNOK01000033">
    <property type="protein sequence ID" value="SDY70642.1"/>
    <property type="molecule type" value="Genomic_DNA"/>
</dbReference>